<accession>A0A8S0YT20</accession>
<evidence type="ECO:0000313" key="1">
    <source>
        <dbReference type="EMBL" id="CAB3222776.1"/>
    </source>
</evidence>
<evidence type="ECO:0000313" key="2">
    <source>
        <dbReference type="Proteomes" id="UP000494106"/>
    </source>
</evidence>
<name>A0A8S0YT20_ARCPL</name>
<reference evidence="1 2" key="1">
    <citation type="submission" date="2020-04" db="EMBL/GenBank/DDBJ databases">
        <authorList>
            <person name="Wallbank WR R."/>
            <person name="Pardo Diaz C."/>
            <person name="Kozak K."/>
            <person name="Martin S."/>
            <person name="Jiggins C."/>
            <person name="Moest M."/>
            <person name="Warren A I."/>
            <person name="Byers J.R.P. K."/>
            <person name="Montejo-Kovacevich G."/>
            <person name="Yen C E."/>
        </authorList>
    </citation>
    <scope>NUCLEOTIDE SEQUENCE [LARGE SCALE GENOMIC DNA]</scope>
</reference>
<gene>
    <name evidence="1" type="ORF">APLA_LOCUS1257</name>
</gene>
<organism evidence="1 2">
    <name type="scientific">Arctia plantaginis</name>
    <name type="common">Wood tiger moth</name>
    <name type="synonym">Phalaena plantaginis</name>
    <dbReference type="NCBI Taxonomy" id="874455"/>
    <lineage>
        <taxon>Eukaryota</taxon>
        <taxon>Metazoa</taxon>
        <taxon>Ecdysozoa</taxon>
        <taxon>Arthropoda</taxon>
        <taxon>Hexapoda</taxon>
        <taxon>Insecta</taxon>
        <taxon>Pterygota</taxon>
        <taxon>Neoptera</taxon>
        <taxon>Endopterygota</taxon>
        <taxon>Lepidoptera</taxon>
        <taxon>Glossata</taxon>
        <taxon>Ditrysia</taxon>
        <taxon>Noctuoidea</taxon>
        <taxon>Erebidae</taxon>
        <taxon>Arctiinae</taxon>
        <taxon>Arctia</taxon>
    </lineage>
</organism>
<dbReference type="Proteomes" id="UP000494106">
    <property type="component" value="Unassembled WGS sequence"/>
</dbReference>
<keyword evidence="2" id="KW-1185">Reference proteome</keyword>
<proteinExistence type="predicted"/>
<protein>
    <submittedName>
        <fullName evidence="1">Uncharacterized protein</fullName>
    </submittedName>
</protein>
<dbReference type="EMBL" id="CADEBC010000100">
    <property type="protein sequence ID" value="CAB3222776.1"/>
    <property type="molecule type" value="Genomic_DNA"/>
</dbReference>
<sequence>MKRKRSMNKFTQTAIFQLLNILIDTTIKLSVSCWHVDTPLEAGGGGAHPTACYWQLQPFARPAFSTRPVGNYKERDAQALRFLM</sequence>
<comment type="caution">
    <text evidence="1">The sequence shown here is derived from an EMBL/GenBank/DDBJ whole genome shotgun (WGS) entry which is preliminary data.</text>
</comment>
<dbReference type="AlphaFoldDB" id="A0A8S0YT20"/>